<dbReference type="InterPro" id="IPR036291">
    <property type="entry name" value="NAD(P)-bd_dom_sf"/>
</dbReference>
<evidence type="ECO:0000313" key="4">
    <source>
        <dbReference type="Proteomes" id="UP001175001"/>
    </source>
</evidence>
<accession>A0AA40CI22</accession>
<keyword evidence="1" id="KW-0560">Oxidoreductase</keyword>
<dbReference type="Pfam" id="PF00106">
    <property type="entry name" value="adh_short"/>
    <property type="match status" value="1"/>
</dbReference>
<sequence length="338" mass="36049">MTSCSGFGPDTKASEVADAFGSHIKGRIVAITGVSRGGLGGAAALAFAKCDPELLIVISRTPSKMAEVVSDIKRVRPTANVASVQIDLASQSSVRRAADEIKALAPRLDILVNNAGMVVWERTYSPDGIESQLAVNHLGPFLLTNLLKDRLVAAAAVAPFDGATRVVNVSSEAHRFSPFRFHDYNSEGWPVPPEEAGAIFAMPDVLRAPKNGYVGMQTYGHTKTATVLFTVALNRRWAGTGVASYSVHPGAIATGLTRSMDPTMQAQIDATMGDVKPKPSQEEGASTTLVAALDPTLNAVTDVYLDDCQVGKPEPYAVDPEKAERLWKLSEELVEQKF</sequence>
<proteinExistence type="inferred from homology"/>
<dbReference type="PANTHER" id="PTHR43157:SF31">
    <property type="entry name" value="PHOSPHATIDYLINOSITOL-GLYCAN BIOSYNTHESIS CLASS F PROTEIN"/>
    <property type="match status" value="1"/>
</dbReference>
<name>A0AA40CI22_9PEZI</name>
<evidence type="ECO:0000256" key="2">
    <source>
        <dbReference type="RuleBase" id="RU000363"/>
    </source>
</evidence>
<evidence type="ECO:0000313" key="3">
    <source>
        <dbReference type="EMBL" id="KAK0637999.1"/>
    </source>
</evidence>
<comment type="similarity">
    <text evidence="2">Belongs to the short-chain dehydrogenases/reductases (SDR) family.</text>
</comment>
<comment type="caution">
    <text evidence="3">The sequence shown here is derived from an EMBL/GenBank/DDBJ whole genome shotgun (WGS) entry which is preliminary data.</text>
</comment>
<reference evidence="3" key="1">
    <citation type="submission" date="2023-06" db="EMBL/GenBank/DDBJ databases">
        <title>Multi-omics analyses reveal the molecular pathogenesis toolkit of Lasiodiplodia hormozganensis, a cross-kingdom pathogen.</title>
        <authorList>
            <person name="Felix C."/>
            <person name="Meneses R."/>
            <person name="Goncalves M.F.M."/>
            <person name="Tilleman L."/>
            <person name="Duarte A.S."/>
            <person name="Jorrin-Novo J.V."/>
            <person name="Van De Peer Y."/>
            <person name="Deforce D."/>
            <person name="Van Nieuwerburgh F."/>
            <person name="Esteves A.C."/>
            <person name="Alves A."/>
        </authorList>
    </citation>
    <scope>NUCLEOTIDE SEQUENCE</scope>
    <source>
        <strain evidence="3">CBS 339.90</strain>
    </source>
</reference>
<dbReference type="EMBL" id="JAUJDW010000105">
    <property type="protein sequence ID" value="KAK0637999.1"/>
    <property type="molecule type" value="Genomic_DNA"/>
</dbReference>
<evidence type="ECO:0000256" key="1">
    <source>
        <dbReference type="ARBA" id="ARBA00023002"/>
    </source>
</evidence>
<protein>
    <submittedName>
        <fullName evidence="3">Short-chain dehydrogenase TIC 32</fullName>
    </submittedName>
</protein>
<dbReference type="AlphaFoldDB" id="A0AA40CI22"/>
<dbReference type="Gene3D" id="3.40.50.720">
    <property type="entry name" value="NAD(P)-binding Rossmann-like Domain"/>
    <property type="match status" value="1"/>
</dbReference>
<keyword evidence="4" id="KW-1185">Reference proteome</keyword>
<dbReference type="PRINTS" id="PR00080">
    <property type="entry name" value="SDRFAMILY"/>
</dbReference>
<dbReference type="PRINTS" id="PR00081">
    <property type="entry name" value="GDHRDH"/>
</dbReference>
<organism evidence="3 4">
    <name type="scientific">Lasiodiplodia hormozganensis</name>
    <dbReference type="NCBI Taxonomy" id="869390"/>
    <lineage>
        <taxon>Eukaryota</taxon>
        <taxon>Fungi</taxon>
        <taxon>Dikarya</taxon>
        <taxon>Ascomycota</taxon>
        <taxon>Pezizomycotina</taxon>
        <taxon>Dothideomycetes</taxon>
        <taxon>Dothideomycetes incertae sedis</taxon>
        <taxon>Botryosphaeriales</taxon>
        <taxon>Botryosphaeriaceae</taxon>
        <taxon>Lasiodiplodia</taxon>
    </lineage>
</organism>
<dbReference type="InterPro" id="IPR002347">
    <property type="entry name" value="SDR_fam"/>
</dbReference>
<dbReference type="Proteomes" id="UP001175001">
    <property type="component" value="Unassembled WGS sequence"/>
</dbReference>
<dbReference type="SUPFAM" id="SSF51735">
    <property type="entry name" value="NAD(P)-binding Rossmann-fold domains"/>
    <property type="match status" value="1"/>
</dbReference>
<gene>
    <name evidence="3" type="primary">TIC32_1</name>
    <name evidence="3" type="ORF">DIS24_g10244</name>
</gene>
<dbReference type="PANTHER" id="PTHR43157">
    <property type="entry name" value="PHOSPHATIDYLINOSITOL-GLYCAN BIOSYNTHESIS CLASS F PROTEIN-RELATED"/>
    <property type="match status" value="1"/>
</dbReference>
<dbReference type="GO" id="GO:0016491">
    <property type="term" value="F:oxidoreductase activity"/>
    <property type="evidence" value="ECO:0007669"/>
    <property type="project" value="UniProtKB-KW"/>
</dbReference>